<dbReference type="Pfam" id="PF10979">
    <property type="entry name" value="DUF2786"/>
    <property type="match status" value="1"/>
</dbReference>
<dbReference type="InterPro" id="IPR055592">
    <property type="entry name" value="DUF7168"/>
</dbReference>
<dbReference type="InterPro" id="IPR024498">
    <property type="entry name" value="DUF2786"/>
</dbReference>
<protein>
    <submittedName>
        <fullName evidence="3">DUF2786 domain-containing protein</fullName>
    </submittedName>
</protein>
<accession>A0ABY7B5N7</accession>
<feature type="domain" description="DUF7168" evidence="2">
    <location>
        <begin position="233"/>
        <end position="341"/>
    </location>
</feature>
<name>A0ABY7B5N7_9PSEU</name>
<dbReference type="RefSeq" id="WP_268757735.1">
    <property type="nucleotide sequence ID" value="NZ_CP113836.1"/>
</dbReference>
<dbReference type="EMBL" id="CP113836">
    <property type="protein sequence ID" value="WAL67639.1"/>
    <property type="molecule type" value="Genomic_DNA"/>
</dbReference>
<organism evidence="3 4">
    <name type="scientific">Amycolatopsis cynarae</name>
    <dbReference type="NCBI Taxonomy" id="2995223"/>
    <lineage>
        <taxon>Bacteria</taxon>
        <taxon>Bacillati</taxon>
        <taxon>Actinomycetota</taxon>
        <taxon>Actinomycetes</taxon>
        <taxon>Pseudonocardiales</taxon>
        <taxon>Pseudonocardiaceae</taxon>
        <taxon>Amycolatopsis</taxon>
    </lineage>
</organism>
<evidence type="ECO:0000259" key="2">
    <source>
        <dbReference type="Pfam" id="PF23771"/>
    </source>
</evidence>
<reference evidence="3" key="1">
    <citation type="submission" date="2022-11" db="EMBL/GenBank/DDBJ databases">
        <authorList>
            <person name="Mo P."/>
        </authorList>
    </citation>
    <scope>NUCLEOTIDE SEQUENCE</scope>
    <source>
        <strain evidence="3">HUAS 11-8</strain>
    </source>
</reference>
<evidence type="ECO:0000259" key="1">
    <source>
        <dbReference type="Pfam" id="PF10979"/>
    </source>
</evidence>
<proteinExistence type="predicted"/>
<feature type="domain" description="DUF2786" evidence="1">
    <location>
        <begin position="168"/>
        <end position="206"/>
    </location>
</feature>
<dbReference type="Proteomes" id="UP001163203">
    <property type="component" value="Chromosome"/>
</dbReference>
<keyword evidence="4" id="KW-1185">Reference proteome</keyword>
<evidence type="ECO:0000313" key="3">
    <source>
        <dbReference type="EMBL" id="WAL67639.1"/>
    </source>
</evidence>
<sequence length="393" mass="43008">MWELREITAALKSGGFGDPARARVADVLAGPGSAGEPRRVDLAADVALAEAVADPLGRGWRPCDLHRMALRREDARVAGLVADAIAAELASRPSAAVPPSWRDQLDRLGSSVWWRPEEPRVSQWAAREGVGRRDTLVQVMRALGSVALLPALPDPPAPARPGTGVNEKMLARVRALLAKAESTSFPEEAEALSAKAQELMSRYSFERALVDSGPGRTGSARRLWLEDPYLTAKSALVMAVASANRCRSVVYPGLGFVVVVGHETDLDIVELLATSLLVQATEAMLAAGRHTHRDGRSRTRSFRHSFLLAYAERIRERLTETDRRCLEQVADERLLPVLARREEEVDELFRELFPEVRTRRYAAGSDAGGWQAGRAAAERARLTVERRAVGPRP</sequence>
<dbReference type="Pfam" id="PF23771">
    <property type="entry name" value="DUF7168"/>
    <property type="match status" value="1"/>
</dbReference>
<evidence type="ECO:0000313" key="4">
    <source>
        <dbReference type="Proteomes" id="UP001163203"/>
    </source>
</evidence>
<gene>
    <name evidence="3" type="ORF">ORV05_07615</name>
</gene>